<dbReference type="Ensembl" id="ENSDNVT00000001091.1">
    <property type="protein sequence ID" value="ENSDNVP00000000902.1"/>
    <property type="gene ID" value="ENSDNVG00000000663.1"/>
</dbReference>
<feature type="compositionally biased region" description="Basic and acidic residues" evidence="1">
    <location>
        <begin position="797"/>
        <end position="816"/>
    </location>
</feature>
<feature type="compositionally biased region" description="Polar residues" evidence="1">
    <location>
        <begin position="750"/>
        <end position="762"/>
    </location>
</feature>
<dbReference type="SMART" id="SM00325">
    <property type="entry name" value="RhoGEF"/>
    <property type="match status" value="1"/>
</dbReference>
<proteinExistence type="predicted"/>
<protein>
    <submittedName>
        <fullName evidence="3">Rho guanine nucleotide exchange factor 33</fullName>
    </submittedName>
</protein>
<feature type="region of interest" description="Disordered" evidence="1">
    <location>
        <begin position="139"/>
        <end position="184"/>
    </location>
</feature>
<sequence length="845" mass="95857">MLAFQISDEHVTVPSWETSGHHCSPFSALLHSANSQLWQLPVLTELRLAWGGTESVPVSNPATQISQLQALASELKAGFTEAMQELSRIQHGEYALEEKVKSCRCAMEEKVAEMKNSLNTFKEELSDAKSMIEEISAKQEEMQQKIEQLQQEKRRESRKMKAKRAQKDDHGSQTVPTPLQGSPFRSINLPDPVLINEDFTSLLHNVTYEKVSDTRIMPMGDGGVKVIAGPGAAIETDDGLKPSLTTDGQSKVHLPSTVWKQPKDTKDWGDEYISKEQPERGKDMGQSRYSSADNIICEPSLAAKRQNIALELLESERKYVINLSLILKIKATLQGPDVKRSTKERSFFPNSLRYLVQQHVDLLHALQERVLSWPRQGILGDIFLKLTNDENNFLDYYVAYLRDLPECISLIHVVILKEVEEEIKSDLYILFFHIVQRIPEYLIHLQNVLKFTEQEHPDYYLLLVCVQRLRVFISHYSLLFQCNEDLLIQKRKKLKKSSLVKLYKGLTSQCTSQEVSPTPSATSIRDSGIHSEETIQSFPPAPSSGTTTPHLMPQMKKSQPAVMENIQAVKPPDWEMESRKHERPENILASSQLTEQELKALTAPLQSIPEMEYEAPPADAVGNTERAIRTSVELLQDARNFAPSYEEFDYPGEVFTLPGPYEDDAFQNLALFENCSPASSESSLDICFLRPVNFTSEPERTDHALQPLPKSCTPVSSSTYKREMFHSKGKQLSRSLKELPRSAEGVSARLYSTRSSSGSRLQQKQERNVQPHMISASSRSSQRSYFPPQRGAGEKQSFLEELHAEDNTRFCQKDDNEQTSFSDHNPRHEPKGGFRSSFRKLFKKK</sequence>
<dbReference type="InterPro" id="IPR035899">
    <property type="entry name" value="DBL_dom_sf"/>
</dbReference>
<organism evidence="3 4">
    <name type="scientific">Dromaius novaehollandiae</name>
    <name type="common">Emu</name>
    <dbReference type="NCBI Taxonomy" id="8790"/>
    <lineage>
        <taxon>Eukaryota</taxon>
        <taxon>Metazoa</taxon>
        <taxon>Chordata</taxon>
        <taxon>Craniata</taxon>
        <taxon>Vertebrata</taxon>
        <taxon>Euteleostomi</taxon>
        <taxon>Archelosauria</taxon>
        <taxon>Archosauria</taxon>
        <taxon>Dinosauria</taxon>
        <taxon>Saurischia</taxon>
        <taxon>Theropoda</taxon>
        <taxon>Coelurosauria</taxon>
        <taxon>Aves</taxon>
        <taxon>Palaeognathae</taxon>
        <taxon>Casuariiformes</taxon>
        <taxon>Dromaiidae</taxon>
        <taxon>Dromaius</taxon>
    </lineage>
</organism>
<dbReference type="AlphaFoldDB" id="A0A8C4IZN4"/>
<dbReference type="PANTHER" id="PTHR46944:SF1">
    <property type="entry name" value="RHO GUANINE NUCLEOTIDE EXCHANGE FACTOR 33"/>
    <property type="match status" value="1"/>
</dbReference>
<feature type="compositionally biased region" description="Low complexity" evidence="1">
    <location>
        <begin position="775"/>
        <end position="784"/>
    </location>
</feature>
<feature type="compositionally biased region" description="Polar residues" evidence="1">
    <location>
        <begin position="172"/>
        <end position="184"/>
    </location>
</feature>
<evidence type="ECO:0000313" key="4">
    <source>
        <dbReference type="Proteomes" id="UP000694423"/>
    </source>
</evidence>
<evidence type="ECO:0000313" key="3">
    <source>
        <dbReference type="Ensembl" id="ENSDNVP00000000902.1"/>
    </source>
</evidence>
<dbReference type="InterPro" id="IPR042849">
    <property type="entry name" value="ARHGEF33"/>
</dbReference>
<feature type="region of interest" description="Disordered" evidence="1">
    <location>
        <begin position="700"/>
        <end position="845"/>
    </location>
</feature>
<feature type="compositionally biased region" description="Basic and acidic residues" evidence="1">
    <location>
        <begin position="139"/>
        <end position="155"/>
    </location>
</feature>
<feature type="region of interest" description="Disordered" evidence="1">
    <location>
        <begin position="260"/>
        <end position="287"/>
    </location>
</feature>
<name>A0A8C4IZN4_DRONO</name>
<dbReference type="Proteomes" id="UP000694423">
    <property type="component" value="Unplaced"/>
</dbReference>
<gene>
    <name evidence="3" type="primary">ARHGEF33</name>
</gene>
<keyword evidence="4" id="KW-1185">Reference proteome</keyword>
<dbReference type="PROSITE" id="PS50010">
    <property type="entry name" value="DH_2"/>
    <property type="match status" value="1"/>
</dbReference>
<evidence type="ECO:0000259" key="2">
    <source>
        <dbReference type="PROSITE" id="PS50010"/>
    </source>
</evidence>
<dbReference type="Gene3D" id="1.20.900.10">
    <property type="entry name" value="Dbl homology (DH) domain"/>
    <property type="match status" value="1"/>
</dbReference>
<dbReference type="GO" id="GO:0005085">
    <property type="term" value="F:guanyl-nucleotide exchange factor activity"/>
    <property type="evidence" value="ECO:0007669"/>
    <property type="project" value="InterPro"/>
</dbReference>
<feature type="compositionally biased region" description="Basic and acidic residues" evidence="1">
    <location>
        <begin position="261"/>
        <end position="285"/>
    </location>
</feature>
<feature type="domain" description="DH" evidence="2">
    <location>
        <begin position="304"/>
        <end position="479"/>
    </location>
</feature>
<dbReference type="Pfam" id="PF00621">
    <property type="entry name" value="RhoGEF"/>
    <property type="match status" value="1"/>
</dbReference>
<reference evidence="3" key="2">
    <citation type="submission" date="2025-09" db="UniProtKB">
        <authorList>
            <consortium name="Ensembl"/>
        </authorList>
    </citation>
    <scope>IDENTIFICATION</scope>
</reference>
<dbReference type="PANTHER" id="PTHR46944">
    <property type="entry name" value="RHO GUANINE NUCLEOTIDE EXCHANGE FACTOR 33"/>
    <property type="match status" value="1"/>
</dbReference>
<accession>A0A8C4IZN4</accession>
<dbReference type="SUPFAM" id="SSF48065">
    <property type="entry name" value="DBL homology domain (DH-domain)"/>
    <property type="match status" value="1"/>
</dbReference>
<dbReference type="InterPro" id="IPR000219">
    <property type="entry name" value="DH_dom"/>
</dbReference>
<evidence type="ECO:0000256" key="1">
    <source>
        <dbReference type="SAM" id="MobiDB-lite"/>
    </source>
</evidence>
<reference evidence="3" key="1">
    <citation type="submission" date="2025-08" db="UniProtKB">
        <authorList>
            <consortium name="Ensembl"/>
        </authorList>
    </citation>
    <scope>IDENTIFICATION</scope>
</reference>